<dbReference type="STRING" id="28116.Bovatus_00430"/>
<dbReference type="AlphaFoldDB" id="A0A139KX23"/>
<organism evidence="1 2">
    <name type="scientific">Bacteroides ovatus</name>
    <dbReference type="NCBI Taxonomy" id="28116"/>
    <lineage>
        <taxon>Bacteria</taxon>
        <taxon>Pseudomonadati</taxon>
        <taxon>Bacteroidota</taxon>
        <taxon>Bacteroidia</taxon>
        <taxon>Bacteroidales</taxon>
        <taxon>Bacteroidaceae</taxon>
        <taxon>Bacteroides</taxon>
    </lineage>
</organism>
<protein>
    <submittedName>
        <fullName evidence="1">Uncharacterized protein</fullName>
    </submittedName>
</protein>
<evidence type="ECO:0000313" key="1">
    <source>
        <dbReference type="EMBL" id="KAA3928883.1"/>
    </source>
</evidence>
<proteinExistence type="predicted"/>
<gene>
    <name evidence="1" type="ORF">F3F25_10880</name>
</gene>
<dbReference type="EMBL" id="VWLB01000015">
    <property type="protein sequence ID" value="KAA3928883.1"/>
    <property type="molecule type" value="Genomic_DNA"/>
</dbReference>
<accession>A0A139KX23</accession>
<evidence type="ECO:0000313" key="2">
    <source>
        <dbReference type="Proteomes" id="UP000365824"/>
    </source>
</evidence>
<name>A0A139KX23_BACOV</name>
<reference evidence="1 2" key="1">
    <citation type="journal article" date="2019" name="Nat. Med.">
        <title>A library of human gut bacterial isolates paired with longitudinal multiomics data enables mechanistic microbiome research.</title>
        <authorList>
            <person name="Poyet M."/>
            <person name="Groussin M."/>
            <person name="Gibbons S.M."/>
            <person name="Avila-Pacheco J."/>
            <person name="Jiang X."/>
            <person name="Kearney S.M."/>
            <person name="Perrotta A.R."/>
            <person name="Berdy B."/>
            <person name="Zhao S."/>
            <person name="Lieberman T.D."/>
            <person name="Swanson P.K."/>
            <person name="Smith M."/>
            <person name="Roesemann S."/>
            <person name="Alexander J.E."/>
            <person name="Rich S.A."/>
            <person name="Livny J."/>
            <person name="Vlamakis H."/>
            <person name="Clish C."/>
            <person name="Bullock K."/>
            <person name="Deik A."/>
            <person name="Scott J."/>
            <person name="Pierce K.A."/>
            <person name="Xavier R.J."/>
            <person name="Alm E.J."/>
        </authorList>
    </citation>
    <scope>NUCLEOTIDE SEQUENCE [LARGE SCALE GENOMIC DNA]</scope>
    <source>
        <strain evidence="1 2">BIOML-A160</strain>
    </source>
</reference>
<dbReference type="Proteomes" id="UP000365824">
    <property type="component" value="Unassembled WGS sequence"/>
</dbReference>
<sequence length="437" mass="49638">MIISPFTPLFFSPSTDKFGAKSKYVQLFARTDRIFVELILTAKEQEPIVYINNLLSNISTPVSLSSWKMNDDKILYFYNISLLPCGYYTVTVNGNTSEIFKVTDDECELSETSLIQYSMKDNKQRLDAVWWIDGMQYFFDFRVPGGFKDNGWTFGVDNEQFVTSDEDIVELFSHEYTTVLFTLGNGMGCPVWFAELLNRVLCCNYVYFDGVRYTRKESNVPELNQQIEGLKSFVFNQMLQKVRTMNPVLEWNNQLAMRCVQSGAYRIADDEGIRSIKYGSESEVAEVGAYINMTKAIPNTGVSINSDTMVTVNSIHHPGVDENSYWDLIAIKTTDIDNKYIGRRGYGKLTVNGLDRLKNDLDNGSINLRAVLYKGDSYTNLIEGSVISRDGVCVLKGINGGDIGALKEFQLYLDNVYDCDIDNLGMTIELVWVYEND</sequence>
<dbReference type="RefSeq" id="WP_009039432.1">
    <property type="nucleotide sequence ID" value="NZ_CAXTIO010000001.1"/>
</dbReference>
<comment type="caution">
    <text evidence="1">The sequence shown here is derived from an EMBL/GenBank/DDBJ whole genome shotgun (WGS) entry which is preliminary data.</text>
</comment>